<name>A0A4C1SBC6_EUMVA</name>
<proteinExistence type="predicted"/>
<accession>A0A4C1SBC6</accession>
<gene>
    <name evidence="1" type="ORF">EVAR_203_1</name>
</gene>
<sequence length="103" mass="11367">MAIYPSGEVTSALPASWERIGYVMKDRADCRAEERSGVNHETKCKRADEPSESTWLLPPIDTCNPIGVTSALPLSQTGIEYLTEGKWVISILTHWTKRNSGGC</sequence>
<evidence type="ECO:0000313" key="2">
    <source>
        <dbReference type="Proteomes" id="UP000299102"/>
    </source>
</evidence>
<evidence type="ECO:0000313" key="1">
    <source>
        <dbReference type="EMBL" id="GBO98686.1"/>
    </source>
</evidence>
<comment type="caution">
    <text evidence="1">The sequence shown here is derived from an EMBL/GenBank/DDBJ whole genome shotgun (WGS) entry which is preliminary data.</text>
</comment>
<dbReference type="Proteomes" id="UP000299102">
    <property type="component" value="Unassembled WGS sequence"/>
</dbReference>
<dbReference type="EMBL" id="BGZK01000001">
    <property type="protein sequence ID" value="GBO98686.1"/>
    <property type="molecule type" value="Genomic_DNA"/>
</dbReference>
<dbReference type="AlphaFoldDB" id="A0A4C1SBC6"/>
<organism evidence="1 2">
    <name type="scientific">Eumeta variegata</name>
    <name type="common">Bagworm moth</name>
    <name type="synonym">Eumeta japonica</name>
    <dbReference type="NCBI Taxonomy" id="151549"/>
    <lineage>
        <taxon>Eukaryota</taxon>
        <taxon>Metazoa</taxon>
        <taxon>Ecdysozoa</taxon>
        <taxon>Arthropoda</taxon>
        <taxon>Hexapoda</taxon>
        <taxon>Insecta</taxon>
        <taxon>Pterygota</taxon>
        <taxon>Neoptera</taxon>
        <taxon>Endopterygota</taxon>
        <taxon>Lepidoptera</taxon>
        <taxon>Glossata</taxon>
        <taxon>Ditrysia</taxon>
        <taxon>Tineoidea</taxon>
        <taxon>Psychidae</taxon>
        <taxon>Oiketicinae</taxon>
        <taxon>Eumeta</taxon>
    </lineage>
</organism>
<reference evidence="1 2" key="1">
    <citation type="journal article" date="2019" name="Commun. Biol.">
        <title>The bagworm genome reveals a unique fibroin gene that provides high tensile strength.</title>
        <authorList>
            <person name="Kono N."/>
            <person name="Nakamura H."/>
            <person name="Ohtoshi R."/>
            <person name="Tomita M."/>
            <person name="Numata K."/>
            <person name="Arakawa K."/>
        </authorList>
    </citation>
    <scope>NUCLEOTIDE SEQUENCE [LARGE SCALE GENOMIC DNA]</scope>
</reference>
<keyword evidence="2" id="KW-1185">Reference proteome</keyword>
<protein>
    <submittedName>
        <fullName evidence="1">Uncharacterized protein</fullName>
    </submittedName>
</protein>